<protein>
    <submittedName>
        <fullName evidence="2">Uncharacterized protein</fullName>
    </submittedName>
</protein>
<evidence type="ECO:0000313" key="3">
    <source>
        <dbReference type="Proteomes" id="UP000009309"/>
    </source>
</evidence>
<dbReference type="OrthoDB" id="960137at2"/>
<name>I2GD96_9BACT</name>
<dbReference type="Proteomes" id="UP000009309">
    <property type="component" value="Unassembled WGS sequence"/>
</dbReference>
<dbReference type="AlphaFoldDB" id="I2GD96"/>
<gene>
    <name evidence="2" type="ORF">BN8_00826</name>
</gene>
<accession>I2GD96</accession>
<evidence type="ECO:0000256" key="1">
    <source>
        <dbReference type="SAM" id="Coils"/>
    </source>
</evidence>
<sequence length="128" mass="14200">MALTSKNPETVALIERMDDVLDSDIHETTPKDGVQLIDEWLNVLENNGLDSTDAIVDILEDLRAQLDPQAVEQPNTERITSLLQDLIDQTQQVARSAEASAEEVELQQLVATLENLHRQLANASANEQ</sequence>
<organism evidence="2 3">
    <name type="scientific">Fibrisoma limi BUZ 3</name>
    <dbReference type="NCBI Taxonomy" id="1185876"/>
    <lineage>
        <taxon>Bacteria</taxon>
        <taxon>Pseudomonadati</taxon>
        <taxon>Bacteroidota</taxon>
        <taxon>Cytophagia</taxon>
        <taxon>Cytophagales</taxon>
        <taxon>Spirosomataceae</taxon>
        <taxon>Fibrisoma</taxon>
    </lineage>
</organism>
<keyword evidence="3" id="KW-1185">Reference proteome</keyword>
<evidence type="ECO:0000313" key="2">
    <source>
        <dbReference type="EMBL" id="CCH51870.1"/>
    </source>
</evidence>
<dbReference type="eggNOG" id="ENOG503363U">
    <property type="taxonomic scope" value="Bacteria"/>
</dbReference>
<dbReference type="STRING" id="1185876.BN8_00826"/>
<comment type="caution">
    <text evidence="2">The sequence shown here is derived from an EMBL/GenBank/DDBJ whole genome shotgun (WGS) entry which is preliminary data.</text>
</comment>
<feature type="coiled-coil region" evidence="1">
    <location>
        <begin position="87"/>
        <end position="126"/>
    </location>
</feature>
<reference evidence="2 3" key="1">
    <citation type="journal article" date="2012" name="J. Bacteriol.">
        <title>Genome Sequence of the Filamentous Bacterium Fibrisoma limi BUZ 3T.</title>
        <authorList>
            <person name="Filippini M."/>
            <person name="Qi W."/>
            <person name="Jaenicke S."/>
            <person name="Goesmann A."/>
            <person name="Smits T.H."/>
            <person name="Bagheri H.C."/>
        </authorList>
    </citation>
    <scope>NUCLEOTIDE SEQUENCE [LARGE SCALE GENOMIC DNA]</scope>
    <source>
        <strain evidence="3">BUZ 3T</strain>
    </source>
</reference>
<dbReference type="EMBL" id="CAIT01000004">
    <property type="protein sequence ID" value="CCH51870.1"/>
    <property type="molecule type" value="Genomic_DNA"/>
</dbReference>
<dbReference type="RefSeq" id="WP_009280456.1">
    <property type="nucleotide sequence ID" value="NZ_CAIT01000004.1"/>
</dbReference>
<keyword evidence="1" id="KW-0175">Coiled coil</keyword>
<proteinExistence type="predicted"/>